<dbReference type="Proteomes" id="UP000524187">
    <property type="component" value="Unassembled WGS sequence"/>
</dbReference>
<feature type="compositionally biased region" description="Polar residues" evidence="1">
    <location>
        <begin position="277"/>
        <end position="286"/>
    </location>
</feature>
<feature type="region of interest" description="Disordered" evidence="1">
    <location>
        <begin position="54"/>
        <end position="74"/>
    </location>
</feature>
<organism evidence="2 3">
    <name type="scientific">Casuarius casuarius</name>
    <name type="common">Southern cassowary</name>
    <name type="synonym">Struthio casuarius</name>
    <dbReference type="NCBI Taxonomy" id="8787"/>
    <lineage>
        <taxon>Eukaryota</taxon>
        <taxon>Metazoa</taxon>
        <taxon>Chordata</taxon>
        <taxon>Craniata</taxon>
        <taxon>Vertebrata</taxon>
        <taxon>Euteleostomi</taxon>
        <taxon>Archelosauria</taxon>
        <taxon>Archosauria</taxon>
        <taxon>Dinosauria</taxon>
        <taxon>Saurischia</taxon>
        <taxon>Theropoda</taxon>
        <taxon>Coelurosauria</taxon>
        <taxon>Aves</taxon>
        <taxon>Palaeognathae</taxon>
        <taxon>Casuariiformes</taxon>
        <taxon>Casuariidae</taxon>
        <taxon>Casuarius</taxon>
    </lineage>
</organism>
<protein>
    <submittedName>
        <fullName evidence="2">CCD15 protein</fullName>
    </submittedName>
</protein>
<accession>A0A7K8NVU5</accession>
<feature type="compositionally biased region" description="Basic residues" evidence="1">
    <location>
        <begin position="245"/>
        <end position="259"/>
    </location>
</feature>
<gene>
    <name evidence="2" type="primary">Ccdc15</name>
    <name evidence="2" type="ORF">CASCAS_R08709</name>
</gene>
<name>A0A7K8NVU5_CASCA</name>
<dbReference type="EMBL" id="VWPT01000464">
    <property type="protein sequence ID" value="NXE57462.1"/>
    <property type="molecule type" value="Genomic_DNA"/>
</dbReference>
<evidence type="ECO:0000256" key="1">
    <source>
        <dbReference type="SAM" id="MobiDB-lite"/>
    </source>
</evidence>
<dbReference type="InterPro" id="IPR037693">
    <property type="entry name" value="CCDC15"/>
</dbReference>
<dbReference type="PANTHER" id="PTHR14817:SF2">
    <property type="entry name" value="COILED-COIL DOMAIN-CONTAINING PROTEIN 15"/>
    <property type="match status" value="1"/>
</dbReference>
<feature type="region of interest" description="Disordered" evidence="1">
    <location>
        <begin position="245"/>
        <end position="286"/>
    </location>
</feature>
<dbReference type="PANTHER" id="PTHR14817">
    <property type="entry name" value="COILED-COIL DOMAIN-CONTAINING PROTEIN 15"/>
    <property type="match status" value="1"/>
</dbReference>
<evidence type="ECO:0000313" key="3">
    <source>
        <dbReference type="Proteomes" id="UP000524187"/>
    </source>
</evidence>
<reference evidence="2 3" key="1">
    <citation type="submission" date="2019-09" db="EMBL/GenBank/DDBJ databases">
        <title>Bird 10,000 Genomes (B10K) Project - Family phase.</title>
        <authorList>
            <person name="Zhang G."/>
        </authorList>
    </citation>
    <scope>NUCLEOTIDE SEQUENCE [LARGE SCALE GENOMIC DNA]</scope>
    <source>
        <strain evidence="2">B10K-LSUMZ-50683</strain>
        <tissue evidence="2">Muscle</tissue>
    </source>
</reference>
<comment type="caution">
    <text evidence="2">The sequence shown here is derived from an EMBL/GenBank/DDBJ whole genome shotgun (WGS) entry which is preliminary data.</text>
</comment>
<evidence type="ECO:0000313" key="2">
    <source>
        <dbReference type="EMBL" id="NXE57462.1"/>
    </source>
</evidence>
<feature type="non-terminal residue" evidence="2">
    <location>
        <position position="1"/>
    </location>
</feature>
<sequence>KEQEREKAASLRRFQGEAEKESCVALQCSDSALRLTPKKNTCVFQSNPTSAICSPRARSAPAQRLGEQERGQQNELFQQQAAKLSKTMKQVRRRLASCRTVPEGAGPPELPGGIWSVSARRDKPVSYGTAPGPTEDEGEEFLLAGHHDLPAELQDQATAPHQAEQEDGFYFKIEFEKLCGGSVKDSSLPTSAQRPTTGYPAPLELWAGVDKEETKKQVCPPVPSPRCGVSISGLEGALVSAGLRARRRTSVARRSRGCRRWLSSRNPARGREPAKSWPSSSWRRGD</sequence>
<keyword evidence="3" id="KW-1185">Reference proteome</keyword>
<feature type="non-terminal residue" evidence="2">
    <location>
        <position position="286"/>
    </location>
</feature>
<dbReference type="AlphaFoldDB" id="A0A7K8NVU5"/>
<proteinExistence type="predicted"/>
<dbReference type="GO" id="GO:0005813">
    <property type="term" value="C:centrosome"/>
    <property type="evidence" value="ECO:0007669"/>
    <property type="project" value="TreeGrafter"/>
</dbReference>